<comment type="caution">
    <text evidence="1">The sequence shown here is derived from an EMBL/GenBank/DDBJ whole genome shotgun (WGS) entry which is preliminary data.</text>
</comment>
<dbReference type="AlphaFoldDB" id="A0A139H1A2"/>
<proteinExistence type="predicted"/>
<evidence type="ECO:0000313" key="1">
    <source>
        <dbReference type="EMBL" id="KXS96245.1"/>
    </source>
</evidence>
<dbReference type="Proteomes" id="UP000070133">
    <property type="component" value="Unassembled WGS sequence"/>
</dbReference>
<sequence>MSVEWKRTRHHVKKSYHHGLKRGLLGLNPFEQSLYDWHEIEDGGCDLKGCIVVERRRGFDRFGRGLDLSSDDEGLLLDLDGC</sequence>
<organism evidence="1 2">
    <name type="scientific">Pseudocercospora eumusae</name>
    <dbReference type="NCBI Taxonomy" id="321146"/>
    <lineage>
        <taxon>Eukaryota</taxon>
        <taxon>Fungi</taxon>
        <taxon>Dikarya</taxon>
        <taxon>Ascomycota</taxon>
        <taxon>Pezizomycotina</taxon>
        <taxon>Dothideomycetes</taxon>
        <taxon>Dothideomycetidae</taxon>
        <taxon>Mycosphaerellales</taxon>
        <taxon>Mycosphaerellaceae</taxon>
        <taxon>Pseudocercospora</taxon>
    </lineage>
</organism>
<gene>
    <name evidence="1" type="ORF">AC578_5482</name>
</gene>
<keyword evidence="2" id="KW-1185">Reference proteome</keyword>
<dbReference type="EMBL" id="LFZN01000181">
    <property type="protein sequence ID" value="KXS96245.1"/>
    <property type="molecule type" value="Genomic_DNA"/>
</dbReference>
<name>A0A139H1A2_9PEZI</name>
<evidence type="ECO:0000313" key="2">
    <source>
        <dbReference type="Proteomes" id="UP000070133"/>
    </source>
</evidence>
<accession>A0A139H1A2</accession>
<reference evidence="1 2" key="1">
    <citation type="submission" date="2015-07" db="EMBL/GenBank/DDBJ databases">
        <title>Comparative genomics of the Sigatoka disease complex on banana suggests a link between parallel evolutionary changes in Pseudocercospora fijiensis and Pseudocercospora eumusae and increased virulence on the banana host.</title>
        <authorList>
            <person name="Chang T.-C."/>
            <person name="Salvucci A."/>
            <person name="Crous P.W."/>
            <person name="Stergiopoulos I."/>
        </authorList>
    </citation>
    <scope>NUCLEOTIDE SEQUENCE [LARGE SCALE GENOMIC DNA]</scope>
    <source>
        <strain evidence="1 2">CBS 114824</strain>
    </source>
</reference>
<protein>
    <submittedName>
        <fullName evidence="1">Uncharacterized protein</fullName>
    </submittedName>
</protein>